<reference evidence="7 8" key="1">
    <citation type="journal article" date="2021" name="BMC Biol.">
        <title>Horizontally acquired antibacterial genes associated with adaptive radiation of ladybird beetles.</title>
        <authorList>
            <person name="Li H.S."/>
            <person name="Tang X.F."/>
            <person name="Huang Y.H."/>
            <person name="Xu Z.Y."/>
            <person name="Chen M.L."/>
            <person name="Du X.Y."/>
            <person name="Qiu B.Y."/>
            <person name="Chen P.T."/>
            <person name="Zhang W."/>
            <person name="Slipinski A."/>
            <person name="Escalona H.E."/>
            <person name="Waterhouse R.M."/>
            <person name="Zwick A."/>
            <person name="Pang H."/>
        </authorList>
    </citation>
    <scope>NUCLEOTIDE SEQUENCE [LARGE SCALE GENOMIC DNA]</scope>
    <source>
        <strain evidence="7">SYSU2018</strain>
    </source>
</reference>
<dbReference type="InterPro" id="IPR013818">
    <property type="entry name" value="Lipase"/>
</dbReference>
<evidence type="ECO:0000256" key="5">
    <source>
        <dbReference type="SAM" id="Phobius"/>
    </source>
</evidence>
<keyword evidence="8" id="KW-1185">Reference proteome</keyword>
<evidence type="ECO:0000256" key="1">
    <source>
        <dbReference type="ARBA" id="ARBA00004613"/>
    </source>
</evidence>
<evidence type="ECO:0000256" key="3">
    <source>
        <dbReference type="ARBA" id="ARBA00022525"/>
    </source>
</evidence>
<dbReference type="InterPro" id="IPR029058">
    <property type="entry name" value="AB_hydrolase_fold"/>
</dbReference>
<feature type="transmembrane region" description="Helical" evidence="5">
    <location>
        <begin position="194"/>
        <end position="210"/>
    </location>
</feature>
<dbReference type="AlphaFoldDB" id="A0ABD2PBN1"/>
<evidence type="ECO:0000313" key="8">
    <source>
        <dbReference type="Proteomes" id="UP001516400"/>
    </source>
</evidence>
<evidence type="ECO:0000313" key="7">
    <source>
        <dbReference type="EMBL" id="KAL3288191.1"/>
    </source>
</evidence>
<dbReference type="InterPro" id="IPR000734">
    <property type="entry name" value="TAG_lipase"/>
</dbReference>
<gene>
    <name evidence="7" type="ORF">HHI36_002641</name>
</gene>
<keyword evidence="5" id="KW-0812">Transmembrane</keyword>
<accession>A0ABD2PBN1</accession>
<evidence type="ECO:0000256" key="4">
    <source>
        <dbReference type="RuleBase" id="RU004262"/>
    </source>
</evidence>
<dbReference type="GO" id="GO:0005576">
    <property type="term" value="C:extracellular region"/>
    <property type="evidence" value="ECO:0007669"/>
    <property type="project" value="UniProtKB-SubCell"/>
</dbReference>
<name>A0ABD2PBN1_9CUCU</name>
<dbReference type="Proteomes" id="UP001516400">
    <property type="component" value="Unassembled WGS sequence"/>
</dbReference>
<feature type="domain" description="Lipase" evidence="6">
    <location>
        <begin position="54"/>
        <end position="184"/>
    </location>
</feature>
<comment type="similarity">
    <text evidence="2 4">Belongs to the AB hydrolase superfamily. Lipase family.</text>
</comment>
<dbReference type="Pfam" id="PF00151">
    <property type="entry name" value="Lipase"/>
    <property type="match status" value="1"/>
</dbReference>
<protein>
    <recommendedName>
        <fullName evidence="6">Lipase domain-containing protein</fullName>
    </recommendedName>
</protein>
<sequence length="231" mass="27119">MAVVFITRSNLVIWFSGFIFFVKCIFGQMDITTVKIETTTEENLSYVPPVYPNEIEFHLFTSKYYTDQYVLINPNKTETYNHLFGKMYFLMHGWKEFPENTSWFYPITEILLKKFPHASVIHMDWRKQSNLFYNVSLYTIPKVSEFMGDFIAKIYVSNNKPKEIVLMGNSLGGQLISYVAKRFKNVTGKKSPESFLWILLGLFSTLLLQIKDLLKTMQKMLLLCTLIKYLV</sequence>
<dbReference type="SUPFAM" id="SSF53474">
    <property type="entry name" value="alpha/beta-Hydrolases"/>
    <property type="match status" value="1"/>
</dbReference>
<dbReference type="EMBL" id="JABFTP020000185">
    <property type="protein sequence ID" value="KAL3288191.1"/>
    <property type="molecule type" value="Genomic_DNA"/>
</dbReference>
<keyword evidence="3" id="KW-0964">Secreted</keyword>
<comment type="subcellular location">
    <subcellularLocation>
        <location evidence="1">Secreted</location>
    </subcellularLocation>
</comment>
<organism evidence="7 8">
    <name type="scientific">Cryptolaemus montrouzieri</name>
    <dbReference type="NCBI Taxonomy" id="559131"/>
    <lineage>
        <taxon>Eukaryota</taxon>
        <taxon>Metazoa</taxon>
        <taxon>Ecdysozoa</taxon>
        <taxon>Arthropoda</taxon>
        <taxon>Hexapoda</taxon>
        <taxon>Insecta</taxon>
        <taxon>Pterygota</taxon>
        <taxon>Neoptera</taxon>
        <taxon>Endopterygota</taxon>
        <taxon>Coleoptera</taxon>
        <taxon>Polyphaga</taxon>
        <taxon>Cucujiformia</taxon>
        <taxon>Coccinelloidea</taxon>
        <taxon>Coccinellidae</taxon>
        <taxon>Scymninae</taxon>
        <taxon>Scymnini</taxon>
        <taxon>Cryptolaemus</taxon>
    </lineage>
</organism>
<keyword evidence="5" id="KW-0472">Membrane</keyword>
<comment type="caution">
    <text evidence="7">The sequence shown here is derived from an EMBL/GenBank/DDBJ whole genome shotgun (WGS) entry which is preliminary data.</text>
</comment>
<dbReference type="PANTHER" id="PTHR11610">
    <property type="entry name" value="LIPASE"/>
    <property type="match status" value="1"/>
</dbReference>
<keyword evidence="5" id="KW-1133">Transmembrane helix</keyword>
<evidence type="ECO:0000256" key="2">
    <source>
        <dbReference type="ARBA" id="ARBA00010701"/>
    </source>
</evidence>
<dbReference type="PANTHER" id="PTHR11610:SF173">
    <property type="entry name" value="LIPASE DOMAIN-CONTAINING PROTEIN-RELATED"/>
    <property type="match status" value="1"/>
</dbReference>
<proteinExistence type="inferred from homology"/>
<evidence type="ECO:0000259" key="6">
    <source>
        <dbReference type="Pfam" id="PF00151"/>
    </source>
</evidence>
<dbReference type="Gene3D" id="3.40.50.1820">
    <property type="entry name" value="alpha/beta hydrolase"/>
    <property type="match status" value="1"/>
</dbReference>